<dbReference type="RefSeq" id="XP_052113496.1">
    <property type="nucleotide sequence ID" value="XM_052257536.1"/>
</dbReference>
<protein>
    <submittedName>
        <fullName evidence="3">Uncharacterized protein LOC127744840</fullName>
    </submittedName>
</protein>
<dbReference type="Proteomes" id="UP000515211">
    <property type="component" value="Chromosome 2"/>
</dbReference>
<name>A0A9C6TG32_ARADU</name>
<evidence type="ECO:0000313" key="2">
    <source>
        <dbReference type="Proteomes" id="UP000515211"/>
    </source>
</evidence>
<organism evidence="2 3">
    <name type="scientific">Arachis duranensis</name>
    <name type="common">Wild peanut</name>
    <dbReference type="NCBI Taxonomy" id="130453"/>
    <lineage>
        <taxon>Eukaryota</taxon>
        <taxon>Viridiplantae</taxon>
        <taxon>Streptophyta</taxon>
        <taxon>Embryophyta</taxon>
        <taxon>Tracheophyta</taxon>
        <taxon>Spermatophyta</taxon>
        <taxon>Magnoliopsida</taxon>
        <taxon>eudicotyledons</taxon>
        <taxon>Gunneridae</taxon>
        <taxon>Pentapetalae</taxon>
        <taxon>rosids</taxon>
        <taxon>fabids</taxon>
        <taxon>Fabales</taxon>
        <taxon>Fabaceae</taxon>
        <taxon>Papilionoideae</taxon>
        <taxon>50 kb inversion clade</taxon>
        <taxon>dalbergioids sensu lato</taxon>
        <taxon>Dalbergieae</taxon>
        <taxon>Pterocarpus clade</taxon>
        <taxon>Arachis</taxon>
    </lineage>
</organism>
<feature type="region of interest" description="Disordered" evidence="1">
    <location>
        <begin position="33"/>
        <end position="58"/>
    </location>
</feature>
<evidence type="ECO:0000256" key="1">
    <source>
        <dbReference type="SAM" id="MobiDB-lite"/>
    </source>
</evidence>
<accession>A0A9C6TG32</accession>
<dbReference type="AlphaFoldDB" id="A0A9C6TG32"/>
<reference evidence="3" key="2">
    <citation type="submission" date="2025-08" db="UniProtKB">
        <authorList>
            <consortium name="RefSeq"/>
        </authorList>
    </citation>
    <scope>IDENTIFICATION</scope>
    <source>
        <tissue evidence="3">Whole plant</tissue>
    </source>
</reference>
<gene>
    <name evidence="3" type="primary">LOC127744840</name>
</gene>
<keyword evidence="2" id="KW-1185">Reference proteome</keyword>
<reference evidence="2" key="1">
    <citation type="journal article" date="2016" name="Nat. Genet.">
        <title>The genome sequences of Arachis duranensis and Arachis ipaensis, the diploid ancestors of cultivated peanut.</title>
        <authorList>
            <person name="Bertioli D.J."/>
            <person name="Cannon S.B."/>
            <person name="Froenicke L."/>
            <person name="Huang G."/>
            <person name="Farmer A.D."/>
            <person name="Cannon E.K."/>
            <person name="Liu X."/>
            <person name="Gao D."/>
            <person name="Clevenger J."/>
            <person name="Dash S."/>
            <person name="Ren L."/>
            <person name="Moretzsohn M.C."/>
            <person name="Shirasawa K."/>
            <person name="Huang W."/>
            <person name="Vidigal B."/>
            <person name="Abernathy B."/>
            <person name="Chu Y."/>
            <person name="Niederhuth C.E."/>
            <person name="Umale P."/>
            <person name="Araujo A.C."/>
            <person name="Kozik A."/>
            <person name="Kim K.D."/>
            <person name="Burow M.D."/>
            <person name="Varshney R.K."/>
            <person name="Wang X."/>
            <person name="Zhang X."/>
            <person name="Barkley N."/>
            <person name="Guimaraes P.M."/>
            <person name="Isobe S."/>
            <person name="Guo B."/>
            <person name="Liao B."/>
            <person name="Stalker H.T."/>
            <person name="Schmitz R.J."/>
            <person name="Scheffler B.E."/>
            <person name="Leal-Bertioli S.C."/>
            <person name="Xun X."/>
            <person name="Jackson S.A."/>
            <person name="Michelmore R."/>
            <person name="Ozias-Akins P."/>
        </authorList>
    </citation>
    <scope>NUCLEOTIDE SEQUENCE [LARGE SCALE GENOMIC DNA]</scope>
    <source>
        <strain evidence="2">cv. V14167</strain>
    </source>
</reference>
<feature type="compositionally biased region" description="Basic and acidic residues" evidence="1">
    <location>
        <begin position="48"/>
        <end position="58"/>
    </location>
</feature>
<sequence length="102" mass="11643">MAELLSTNNSIPHSKMKKFFTKLKSCYCPHPTTNKKKLSKCPPSSGRITKDRRDSSVDHNEVIVTKPQKKLNVVLPSDDYKNNREWWKSMPIAALGFAFSMS</sequence>
<evidence type="ECO:0000313" key="3">
    <source>
        <dbReference type="RefSeq" id="XP_052113496.1"/>
    </source>
</evidence>
<proteinExistence type="predicted"/>
<dbReference type="KEGG" id="adu:127744840"/>
<dbReference type="GeneID" id="127744840"/>